<accession>A0A846XH83</accession>
<dbReference type="CDD" id="cd06550">
    <property type="entry name" value="TM_ABC_iron-siderophores_like"/>
    <property type="match status" value="1"/>
</dbReference>
<evidence type="ECO:0000256" key="4">
    <source>
        <dbReference type="ARBA" id="ARBA00022475"/>
    </source>
</evidence>
<evidence type="ECO:0000256" key="6">
    <source>
        <dbReference type="ARBA" id="ARBA00022989"/>
    </source>
</evidence>
<evidence type="ECO:0000256" key="5">
    <source>
        <dbReference type="ARBA" id="ARBA00022692"/>
    </source>
</evidence>
<feature type="transmembrane region" description="Helical" evidence="8">
    <location>
        <begin position="299"/>
        <end position="322"/>
    </location>
</feature>
<dbReference type="Pfam" id="PF01032">
    <property type="entry name" value="FecCD"/>
    <property type="match status" value="1"/>
</dbReference>
<feature type="transmembrane region" description="Helical" evidence="8">
    <location>
        <begin position="114"/>
        <end position="139"/>
    </location>
</feature>
<proteinExistence type="inferred from homology"/>
<feature type="transmembrane region" description="Helical" evidence="8">
    <location>
        <begin position="28"/>
        <end position="48"/>
    </location>
</feature>
<feature type="transmembrane region" description="Helical" evidence="8">
    <location>
        <begin position="220"/>
        <end position="241"/>
    </location>
</feature>
<dbReference type="Gene3D" id="1.10.3470.10">
    <property type="entry name" value="ABC transporter involved in vitamin B12 uptake, BtuC"/>
    <property type="match status" value="1"/>
</dbReference>
<keyword evidence="3" id="KW-0813">Transport</keyword>
<evidence type="ECO:0000256" key="7">
    <source>
        <dbReference type="ARBA" id="ARBA00023136"/>
    </source>
</evidence>
<evidence type="ECO:0000256" key="2">
    <source>
        <dbReference type="ARBA" id="ARBA00007935"/>
    </source>
</evidence>
<organism evidence="9 10">
    <name type="scientific">Nocardia speluncae</name>
    <dbReference type="NCBI Taxonomy" id="419477"/>
    <lineage>
        <taxon>Bacteria</taxon>
        <taxon>Bacillati</taxon>
        <taxon>Actinomycetota</taxon>
        <taxon>Actinomycetes</taxon>
        <taxon>Mycobacteriales</taxon>
        <taxon>Nocardiaceae</taxon>
        <taxon>Nocardia</taxon>
    </lineage>
</organism>
<name>A0A846XH83_9NOCA</name>
<dbReference type="Proteomes" id="UP000565715">
    <property type="component" value="Unassembled WGS sequence"/>
</dbReference>
<feature type="transmembrane region" description="Helical" evidence="8">
    <location>
        <begin position="174"/>
        <end position="199"/>
    </location>
</feature>
<feature type="transmembrane region" description="Helical" evidence="8">
    <location>
        <begin position="146"/>
        <end position="168"/>
    </location>
</feature>
<comment type="caution">
    <text evidence="9">The sequence shown here is derived from an EMBL/GenBank/DDBJ whole genome shotgun (WGS) entry which is preliminary data.</text>
</comment>
<dbReference type="SUPFAM" id="SSF81345">
    <property type="entry name" value="ABC transporter involved in vitamin B12 uptake, BtuC"/>
    <property type="match status" value="1"/>
</dbReference>
<dbReference type="GO" id="GO:0022857">
    <property type="term" value="F:transmembrane transporter activity"/>
    <property type="evidence" value="ECO:0007669"/>
    <property type="project" value="InterPro"/>
</dbReference>
<reference evidence="9 10" key="1">
    <citation type="submission" date="2020-04" db="EMBL/GenBank/DDBJ databases">
        <title>MicrobeNet Type strains.</title>
        <authorList>
            <person name="Nicholson A.C."/>
        </authorList>
    </citation>
    <scope>NUCLEOTIDE SEQUENCE [LARGE SCALE GENOMIC DNA]</scope>
    <source>
        <strain evidence="9 10">DSM 45078</strain>
    </source>
</reference>
<dbReference type="EMBL" id="JAAXOO010000004">
    <property type="protein sequence ID" value="NKY34559.1"/>
    <property type="molecule type" value="Genomic_DNA"/>
</dbReference>
<keyword evidence="4" id="KW-1003">Cell membrane</keyword>
<evidence type="ECO:0000256" key="3">
    <source>
        <dbReference type="ARBA" id="ARBA00022448"/>
    </source>
</evidence>
<keyword evidence="7 8" id="KW-0472">Membrane</keyword>
<gene>
    <name evidence="9" type="ORF">HGA13_15970</name>
</gene>
<dbReference type="RefSeq" id="WP_068046690.1">
    <property type="nucleotide sequence ID" value="NZ_JAAXOO010000004.1"/>
</dbReference>
<sequence length="360" mass="35978">MSGASSNLLAPTRVARWGPVSVRIAPRALTTGVALVLLVLAAAAIHVANGGSALPLDEVVRALLGDESNTRVHLAVTEFRAPRTVGAIIAGGCLAMAGAITQTVARNPLASPDILGVTAGASLGAVSVLVLAGGGAAGLSGIAAEIGLPVAAFTGGVLAGIVVYLLAWSGTLDSYRLVLVGLGINGLAVSLTTWLLTLGDVTNAAQALTWMSGSLNGTDWLLVQPMGLLALALLAGALLLAQRLVLLTMDDDIAIGLGVRIGGLRLCALMLATLLASTGVVVAGPLVFVALASPQIARLLTGAAVPPIFLSGLVGMVFVLVADTVAANALAVSLPVGVATAVLGGPYLIYLVLRNQRRLT</sequence>
<feature type="transmembrane region" description="Helical" evidence="8">
    <location>
        <begin position="334"/>
        <end position="353"/>
    </location>
</feature>
<dbReference type="GO" id="GO:0033214">
    <property type="term" value="P:siderophore-iron import into cell"/>
    <property type="evidence" value="ECO:0007669"/>
    <property type="project" value="TreeGrafter"/>
</dbReference>
<evidence type="ECO:0000256" key="1">
    <source>
        <dbReference type="ARBA" id="ARBA00004651"/>
    </source>
</evidence>
<dbReference type="PANTHER" id="PTHR30472:SF24">
    <property type="entry name" value="FERRIC ENTEROBACTIN TRANSPORT SYSTEM PERMEASE PROTEIN FEPG"/>
    <property type="match status" value="1"/>
</dbReference>
<evidence type="ECO:0000313" key="9">
    <source>
        <dbReference type="EMBL" id="NKY34559.1"/>
    </source>
</evidence>
<keyword evidence="10" id="KW-1185">Reference proteome</keyword>
<evidence type="ECO:0000256" key="8">
    <source>
        <dbReference type="SAM" id="Phobius"/>
    </source>
</evidence>
<dbReference type="AlphaFoldDB" id="A0A846XH83"/>
<keyword evidence="6 8" id="KW-1133">Transmembrane helix</keyword>
<comment type="similarity">
    <text evidence="2">Belongs to the binding-protein-dependent transport system permease family. FecCD subfamily.</text>
</comment>
<evidence type="ECO:0000313" key="10">
    <source>
        <dbReference type="Proteomes" id="UP000565715"/>
    </source>
</evidence>
<dbReference type="InterPro" id="IPR037294">
    <property type="entry name" value="ABC_BtuC-like"/>
</dbReference>
<dbReference type="GO" id="GO:0005886">
    <property type="term" value="C:plasma membrane"/>
    <property type="evidence" value="ECO:0007669"/>
    <property type="project" value="UniProtKB-SubCell"/>
</dbReference>
<keyword evidence="5 8" id="KW-0812">Transmembrane</keyword>
<dbReference type="PANTHER" id="PTHR30472">
    <property type="entry name" value="FERRIC ENTEROBACTIN TRANSPORT SYSTEM PERMEASE PROTEIN"/>
    <property type="match status" value="1"/>
</dbReference>
<comment type="subcellular location">
    <subcellularLocation>
        <location evidence="1">Cell membrane</location>
        <topology evidence="1">Multi-pass membrane protein</topology>
    </subcellularLocation>
</comment>
<feature type="transmembrane region" description="Helical" evidence="8">
    <location>
        <begin position="261"/>
        <end position="292"/>
    </location>
</feature>
<protein>
    <submittedName>
        <fullName evidence="9">Iron ABC transporter permease</fullName>
    </submittedName>
</protein>
<dbReference type="InterPro" id="IPR000522">
    <property type="entry name" value="ABC_transptr_permease_BtuC"/>
</dbReference>